<dbReference type="InterPro" id="IPR036890">
    <property type="entry name" value="HATPase_C_sf"/>
</dbReference>
<evidence type="ECO:0000256" key="5">
    <source>
        <dbReference type="ARBA" id="ARBA00022741"/>
    </source>
</evidence>
<evidence type="ECO:0000256" key="1">
    <source>
        <dbReference type="ARBA" id="ARBA00000085"/>
    </source>
</evidence>
<evidence type="ECO:0000256" key="2">
    <source>
        <dbReference type="ARBA" id="ARBA00012438"/>
    </source>
</evidence>
<feature type="domain" description="Signal transduction histidine kinase HWE region" evidence="9">
    <location>
        <begin position="357"/>
        <end position="438"/>
    </location>
</feature>
<proteinExistence type="predicted"/>
<dbReference type="Gene3D" id="6.10.340.10">
    <property type="match status" value="1"/>
</dbReference>
<feature type="transmembrane region" description="Helical" evidence="8">
    <location>
        <begin position="277"/>
        <end position="296"/>
    </location>
</feature>
<evidence type="ECO:0000256" key="6">
    <source>
        <dbReference type="ARBA" id="ARBA00022777"/>
    </source>
</evidence>
<reference evidence="10" key="1">
    <citation type="submission" date="2022-10" db="EMBL/GenBank/DDBJ databases">
        <title>Hoeflea sp. G2-23, isolated from marine algae.</title>
        <authorList>
            <person name="Kristyanto S."/>
            <person name="Kim J.M."/>
            <person name="Jeon C.O."/>
        </authorList>
    </citation>
    <scope>NUCLEOTIDE SEQUENCE</scope>
    <source>
        <strain evidence="10">G2-23</strain>
    </source>
</reference>
<gene>
    <name evidence="10" type="ORF">OEG84_02845</name>
</gene>
<evidence type="ECO:0000256" key="3">
    <source>
        <dbReference type="ARBA" id="ARBA00022553"/>
    </source>
</evidence>
<dbReference type="PANTHER" id="PTHR41523">
    <property type="entry name" value="TWO-COMPONENT SYSTEM SENSOR PROTEIN"/>
    <property type="match status" value="1"/>
</dbReference>
<keyword evidence="8" id="KW-0812">Transmembrane</keyword>
<dbReference type="GO" id="GO:0016301">
    <property type="term" value="F:kinase activity"/>
    <property type="evidence" value="ECO:0007669"/>
    <property type="project" value="UniProtKB-KW"/>
</dbReference>
<evidence type="ECO:0000313" key="10">
    <source>
        <dbReference type="EMBL" id="MCY0146679.1"/>
    </source>
</evidence>
<dbReference type="Gene3D" id="3.30.450.20">
    <property type="entry name" value="PAS domain"/>
    <property type="match status" value="1"/>
</dbReference>
<dbReference type="EMBL" id="JAOVZR010000001">
    <property type="protein sequence ID" value="MCY0146679.1"/>
    <property type="molecule type" value="Genomic_DNA"/>
</dbReference>
<keyword evidence="5" id="KW-0547">Nucleotide-binding</keyword>
<sequence length="558" mass="60600">MTRFSISTWLGALILAIFLPLFAFVVLLLGQLQASDNAKVEQRTVREAASIAQAIKPVIDSMLITVNLVSSMEELSQGDLEGFHRRSRFALRGSGNYIIVTDKNGQQLLNTRVDFGTELGLVADMDGIENAMASSMPYVSNVLLGRTGGKWAFNVLKALPNFTTSEAHVVVTTKNTEDLAPVIDRLVLAPGWTAAVVDDHGRIVVASSERGLNTGDALVLPMGLLPSDFSGTSRFRRFSDAEGNILGYAPIIGTQWATFVWGPADAAQASLLQSWQILIWGGLIFLLLSLAILYLFTRFLKKTVYNVAQMAERLGEGEIVSPIDSRISEIDRVAKALSNASFDRSQREETITFVMKELAHRTKNLIAVVISIVRQTAKRNADPQQMAKSITSRIMGLGASIDSLTAREWASVPLRELVESQLAHFGATGGNIKVKGPDIDLRPDAVQHMGMALHELATNAAKHGGLSTSAGRVEVSWTVETSDTGQQLRLQWLESGGPAVVEPEIKGFGAQILERHVAATFNGQASTEYLQTGLRWVLTAPLQQFEVPTKPGASRKPV</sequence>
<keyword evidence="7" id="KW-0067">ATP-binding</keyword>
<evidence type="ECO:0000256" key="8">
    <source>
        <dbReference type="SAM" id="Phobius"/>
    </source>
</evidence>
<accession>A0ABT3Z4I9</accession>
<comment type="catalytic activity">
    <reaction evidence="1">
        <text>ATP + protein L-histidine = ADP + protein N-phospho-L-histidine.</text>
        <dbReference type="EC" id="2.7.13.3"/>
    </reaction>
</comment>
<keyword evidence="3" id="KW-0597">Phosphoprotein</keyword>
<keyword evidence="6 10" id="KW-0418">Kinase</keyword>
<keyword evidence="4" id="KW-0808">Transferase</keyword>
<evidence type="ECO:0000313" key="11">
    <source>
        <dbReference type="Proteomes" id="UP001073227"/>
    </source>
</evidence>
<dbReference type="SMART" id="SM00911">
    <property type="entry name" value="HWE_HK"/>
    <property type="match status" value="1"/>
</dbReference>
<dbReference type="InterPro" id="IPR011102">
    <property type="entry name" value="Sig_transdc_His_kinase_HWE"/>
</dbReference>
<dbReference type="Gene3D" id="3.30.565.10">
    <property type="entry name" value="Histidine kinase-like ATPase, C-terminal domain"/>
    <property type="match status" value="1"/>
</dbReference>
<dbReference type="Pfam" id="PF07536">
    <property type="entry name" value="HWE_HK"/>
    <property type="match status" value="1"/>
</dbReference>
<dbReference type="RefSeq" id="WP_267652330.1">
    <property type="nucleotide sequence ID" value="NZ_JAOVZR010000001.1"/>
</dbReference>
<comment type="caution">
    <text evidence="10">The sequence shown here is derived from an EMBL/GenBank/DDBJ whole genome shotgun (WGS) entry which is preliminary data.</text>
</comment>
<evidence type="ECO:0000256" key="4">
    <source>
        <dbReference type="ARBA" id="ARBA00022679"/>
    </source>
</evidence>
<dbReference type="EC" id="2.7.13.3" evidence="2"/>
<name>A0ABT3Z4I9_9HYPH</name>
<protein>
    <recommendedName>
        <fullName evidence="2">histidine kinase</fullName>
        <ecNumber evidence="2">2.7.13.3</ecNumber>
    </recommendedName>
</protein>
<keyword evidence="11" id="KW-1185">Reference proteome</keyword>
<dbReference type="PANTHER" id="PTHR41523:SF7">
    <property type="entry name" value="HISTIDINE KINASE"/>
    <property type="match status" value="1"/>
</dbReference>
<dbReference type="Proteomes" id="UP001073227">
    <property type="component" value="Unassembled WGS sequence"/>
</dbReference>
<keyword evidence="8" id="KW-1133">Transmembrane helix</keyword>
<keyword evidence="8" id="KW-0472">Membrane</keyword>
<organism evidence="10 11">
    <name type="scientific">Hoeflea algicola</name>
    <dbReference type="NCBI Taxonomy" id="2983763"/>
    <lineage>
        <taxon>Bacteria</taxon>
        <taxon>Pseudomonadati</taxon>
        <taxon>Pseudomonadota</taxon>
        <taxon>Alphaproteobacteria</taxon>
        <taxon>Hyphomicrobiales</taxon>
        <taxon>Rhizobiaceae</taxon>
        <taxon>Hoeflea</taxon>
    </lineage>
</organism>
<evidence type="ECO:0000259" key="9">
    <source>
        <dbReference type="SMART" id="SM00911"/>
    </source>
</evidence>
<evidence type="ECO:0000256" key="7">
    <source>
        <dbReference type="ARBA" id="ARBA00022840"/>
    </source>
</evidence>